<dbReference type="EMBL" id="JBHTBW010000057">
    <property type="protein sequence ID" value="MFC7442609.1"/>
    <property type="molecule type" value="Genomic_DNA"/>
</dbReference>
<evidence type="ECO:0000313" key="2">
    <source>
        <dbReference type="Proteomes" id="UP001596500"/>
    </source>
</evidence>
<gene>
    <name evidence="1" type="ORF">ACFQNG_16155</name>
</gene>
<dbReference type="Pfam" id="PF12686">
    <property type="entry name" value="DUF3800"/>
    <property type="match status" value="1"/>
</dbReference>
<dbReference type="Proteomes" id="UP001596500">
    <property type="component" value="Unassembled WGS sequence"/>
</dbReference>
<dbReference type="RefSeq" id="WP_379866604.1">
    <property type="nucleotide sequence ID" value="NZ_JBHTBW010000057.1"/>
</dbReference>
<proteinExistence type="predicted"/>
<evidence type="ECO:0000313" key="1">
    <source>
        <dbReference type="EMBL" id="MFC7442609.1"/>
    </source>
</evidence>
<organism evidence="1 2">
    <name type="scientific">Laceyella putida</name>
    <dbReference type="NCBI Taxonomy" id="110101"/>
    <lineage>
        <taxon>Bacteria</taxon>
        <taxon>Bacillati</taxon>
        <taxon>Bacillota</taxon>
        <taxon>Bacilli</taxon>
        <taxon>Bacillales</taxon>
        <taxon>Thermoactinomycetaceae</taxon>
        <taxon>Laceyella</taxon>
    </lineage>
</organism>
<reference evidence="2" key="1">
    <citation type="journal article" date="2019" name="Int. J. Syst. Evol. Microbiol.">
        <title>The Global Catalogue of Microorganisms (GCM) 10K type strain sequencing project: providing services to taxonomists for standard genome sequencing and annotation.</title>
        <authorList>
            <consortium name="The Broad Institute Genomics Platform"/>
            <consortium name="The Broad Institute Genome Sequencing Center for Infectious Disease"/>
            <person name="Wu L."/>
            <person name="Ma J."/>
        </authorList>
    </citation>
    <scope>NUCLEOTIDE SEQUENCE [LARGE SCALE GENOMIC DNA]</scope>
    <source>
        <strain evidence="2">CGMCC 1.12942</strain>
    </source>
</reference>
<sequence length="254" mass="30057">MSLITIWGDESSQNAHKYMVLGTIWEHEAANEEIARDVEQLRQQLGFHREFHWNEMKKYHREAYFRLIDLFIKHMKQGNMQFRALIVDMSNKRNVKADDNKETHFYKMFFWLIYKWLTPDNHYDIFLDRKSNSVPGRLQDLEYYLNRKMAADYVKLIQRHAPSANEKMKLAYPLVVVRRVESRDGSQAPLQLADVLAGAIAYVRNGHYDKAVANHSRSPKRAVVEYLEAKLGFSLLDCHARHESEGFNLFCFKR</sequence>
<keyword evidence="2" id="KW-1185">Reference proteome</keyword>
<protein>
    <submittedName>
        <fullName evidence="1">DUF3800 domain-containing protein</fullName>
    </submittedName>
</protein>
<name>A0ABW2RNI7_9BACL</name>
<comment type="caution">
    <text evidence="1">The sequence shown here is derived from an EMBL/GenBank/DDBJ whole genome shotgun (WGS) entry which is preliminary data.</text>
</comment>
<accession>A0ABW2RNI7</accession>
<dbReference type="InterPro" id="IPR024524">
    <property type="entry name" value="DUF3800"/>
</dbReference>